<proteinExistence type="predicted"/>
<evidence type="ECO:0000259" key="6">
    <source>
        <dbReference type="PROSITE" id="PS51228"/>
    </source>
</evidence>
<keyword evidence="4" id="KW-0446">Lipid-binding</keyword>
<dbReference type="PANTHER" id="PTHR24119">
    <property type="entry name" value="ACYL-COA-BINDING DOMAIN-CONTAINING PROTEIN 6"/>
    <property type="match status" value="1"/>
</dbReference>
<evidence type="ECO:0000256" key="4">
    <source>
        <dbReference type="ARBA" id="ARBA00023121"/>
    </source>
</evidence>
<dbReference type="Gene3D" id="1.20.80.10">
    <property type="match status" value="1"/>
</dbReference>
<dbReference type="GO" id="GO:0000062">
    <property type="term" value="F:fatty-acyl-CoA binding"/>
    <property type="evidence" value="ECO:0007669"/>
    <property type="project" value="InterPro"/>
</dbReference>
<dbReference type="Pfam" id="PF12796">
    <property type="entry name" value="Ank_2"/>
    <property type="match status" value="1"/>
</dbReference>
<dbReference type="InterPro" id="IPR014352">
    <property type="entry name" value="FERM/acyl-CoA-bd_prot_sf"/>
</dbReference>
<dbReference type="InterPro" id="IPR000582">
    <property type="entry name" value="Acyl-CoA-binding_protein"/>
</dbReference>
<dbReference type="Proteomes" id="UP000288216">
    <property type="component" value="Unassembled WGS sequence"/>
</dbReference>
<evidence type="ECO:0000256" key="3">
    <source>
        <dbReference type="ARBA" id="ARBA00023043"/>
    </source>
</evidence>
<sequence>MGLKSLLSLAGYGPFSYYSCFVFKAKFGKCDIPKPGFFDFEGKQKWEAWKAMGDMTAQQAMQEYVAAIKKLDPEWNPKDSVKYSDQKLLFGGPVVSSLYQEEMIREEDKTIFDHCRENNIDHILKALLSKNVDVNLKDEEGRALLHWACDRGHKDLVDMLLQQKAEINSRGTKDFAGDYPRDLNHLTVP</sequence>
<dbReference type="SUPFAM" id="SSF47027">
    <property type="entry name" value="Acyl-CoA binding protein"/>
    <property type="match status" value="1"/>
</dbReference>
<keyword evidence="2" id="KW-0677">Repeat</keyword>
<name>A0A401NWR2_SCYTO</name>
<dbReference type="PRINTS" id="PR00689">
    <property type="entry name" value="ACOABINDINGP"/>
</dbReference>
<accession>A0A401NWR2</accession>
<reference evidence="7 8" key="1">
    <citation type="journal article" date="2018" name="Nat. Ecol. Evol.">
        <title>Shark genomes provide insights into elasmobranch evolution and the origin of vertebrates.</title>
        <authorList>
            <person name="Hara Y"/>
            <person name="Yamaguchi K"/>
            <person name="Onimaru K"/>
            <person name="Kadota M"/>
            <person name="Koyanagi M"/>
            <person name="Keeley SD"/>
            <person name="Tatsumi K"/>
            <person name="Tanaka K"/>
            <person name="Motone F"/>
            <person name="Kageyama Y"/>
            <person name="Nozu R"/>
            <person name="Adachi N"/>
            <person name="Nishimura O"/>
            <person name="Nakagawa R"/>
            <person name="Tanegashima C"/>
            <person name="Kiyatake I"/>
            <person name="Matsumoto R"/>
            <person name="Murakumo K"/>
            <person name="Nishida K"/>
            <person name="Terakita A"/>
            <person name="Kuratani S"/>
            <person name="Sato K"/>
            <person name="Hyodo S Kuraku.S."/>
        </authorList>
    </citation>
    <scope>NUCLEOTIDE SEQUENCE [LARGE SCALE GENOMIC DNA]</scope>
</reference>
<feature type="domain" description="ACB" evidence="6">
    <location>
        <begin position="1"/>
        <end position="77"/>
    </location>
</feature>
<protein>
    <recommendedName>
        <fullName evidence="1">Acyl-CoA-binding domain-containing protein 6</fullName>
    </recommendedName>
</protein>
<dbReference type="SUPFAM" id="SSF48403">
    <property type="entry name" value="Ankyrin repeat"/>
    <property type="match status" value="1"/>
</dbReference>
<dbReference type="InterPro" id="IPR002110">
    <property type="entry name" value="Ankyrin_rpt"/>
</dbReference>
<organism evidence="7 8">
    <name type="scientific">Scyliorhinus torazame</name>
    <name type="common">Cloudy catshark</name>
    <name type="synonym">Catulus torazame</name>
    <dbReference type="NCBI Taxonomy" id="75743"/>
    <lineage>
        <taxon>Eukaryota</taxon>
        <taxon>Metazoa</taxon>
        <taxon>Chordata</taxon>
        <taxon>Craniata</taxon>
        <taxon>Vertebrata</taxon>
        <taxon>Chondrichthyes</taxon>
        <taxon>Elasmobranchii</taxon>
        <taxon>Galeomorphii</taxon>
        <taxon>Galeoidea</taxon>
        <taxon>Carcharhiniformes</taxon>
        <taxon>Scyliorhinidae</taxon>
        <taxon>Scyliorhinus</taxon>
    </lineage>
</organism>
<dbReference type="Pfam" id="PF00887">
    <property type="entry name" value="ACBP"/>
    <property type="match status" value="1"/>
</dbReference>
<evidence type="ECO:0000256" key="1">
    <source>
        <dbReference type="ARBA" id="ARBA00018419"/>
    </source>
</evidence>
<dbReference type="PROSITE" id="PS50088">
    <property type="entry name" value="ANK_REPEAT"/>
    <property type="match status" value="1"/>
</dbReference>
<dbReference type="PANTHER" id="PTHR24119:SF0">
    <property type="entry name" value="ACYL-COA-BINDING DOMAIN-CONTAINING PROTEIN 6"/>
    <property type="match status" value="1"/>
</dbReference>
<evidence type="ECO:0000313" key="8">
    <source>
        <dbReference type="Proteomes" id="UP000288216"/>
    </source>
</evidence>
<evidence type="ECO:0000256" key="5">
    <source>
        <dbReference type="PROSITE-ProRule" id="PRU00023"/>
    </source>
</evidence>
<comment type="caution">
    <text evidence="7">The sequence shown here is derived from an EMBL/GenBank/DDBJ whole genome shotgun (WGS) entry which is preliminary data.</text>
</comment>
<dbReference type="InterPro" id="IPR035984">
    <property type="entry name" value="Acyl-CoA-binding_sf"/>
</dbReference>
<feature type="repeat" description="ANK" evidence="5">
    <location>
        <begin position="140"/>
        <end position="172"/>
    </location>
</feature>
<dbReference type="AlphaFoldDB" id="A0A401NWR2"/>
<dbReference type="Gene3D" id="1.25.40.20">
    <property type="entry name" value="Ankyrin repeat-containing domain"/>
    <property type="match status" value="1"/>
</dbReference>
<dbReference type="PROSITE" id="PS50297">
    <property type="entry name" value="ANK_REP_REGION"/>
    <property type="match status" value="1"/>
</dbReference>
<dbReference type="EMBL" id="BFAA01006865">
    <property type="protein sequence ID" value="GCB65311.1"/>
    <property type="molecule type" value="Genomic_DNA"/>
</dbReference>
<dbReference type="OMA" id="SKYSMAF"/>
<dbReference type="SMART" id="SM00248">
    <property type="entry name" value="ANK"/>
    <property type="match status" value="2"/>
</dbReference>
<dbReference type="OrthoDB" id="10254927at2759"/>
<evidence type="ECO:0000313" key="7">
    <source>
        <dbReference type="EMBL" id="GCB65311.1"/>
    </source>
</evidence>
<keyword evidence="8" id="KW-1185">Reference proteome</keyword>
<dbReference type="PROSITE" id="PS51228">
    <property type="entry name" value="ACB_2"/>
    <property type="match status" value="1"/>
</dbReference>
<evidence type="ECO:0000256" key="2">
    <source>
        <dbReference type="ARBA" id="ARBA00022737"/>
    </source>
</evidence>
<dbReference type="STRING" id="75743.A0A401NWR2"/>
<gene>
    <name evidence="7" type="ORF">scyTo_0013441</name>
</gene>
<dbReference type="InterPro" id="IPR036770">
    <property type="entry name" value="Ankyrin_rpt-contain_sf"/>
</dbReference>
<keyword evidence="3 5" id="KW-0040">ANK repeat</keyword>